<keyword evidence="12" id="KW-0732">Signal</keyword>
<protein>
    <recommendedName>
        <fullName evidence="2">thioredoxin-dependent peroxiredoxin</fullName>
        <ecNumber evidence="2">1.11.1.24</ecNumber>
    </recommendedName>
    <alternativeName>
        <fullName evidence="8">Thioredoxin peroxidase</fullName>
    </alternativeName>
    <alternativeName>
        <fullName evidence="10">Thioredoxin-dependent peroxiredoxin Bcp</fullName>
    </alternativeName>
</protein>
<evidence type="ECO:0000256" key="4">
    <source>
        <dbReference type="ARBA" id="ARBA00022862"/>
    </source>
</evidence>
<evidence type="ECO:0000256" key="11">
    <source>
        <dbReference type="ARBA" id="ARBA00049091"/>
    </source>
</evidence>
<dbReference type="CDD" id="cd02970">
    <property type="entry name" value="PRX_like2"/>
    <property type="match status" value="1"/>
</dbReference>
<evidence type="ECO:0000256" key="10">
    <source>
        <dbReference type="ARBA" id="ARBA00042639"/>
    </source>
</evidence>
<feature type="chain" id="PRO_5043568896" description="thioredoxin-dependent peroxiredoxin" evidence="12">
    <location>
        <begin position="21"/>
        <end position="241"/>
    </location>
</feature>
<dbReference type="PROSITE" id="PS51352">
    <property type="entry name" value="THIOREDOXIN_2"/>
    <property type="match status" value="1"/>
</dbReference>
<dbReference type="GO" id="GO:0005737">
    <property type="term" value="C:cytoplasm"/>
    <property type="evidence" value="ECO:0007669"/>
    <property type="project" value="TreeGrafter"/>
</dbReference>
<dbReference type="Pfam" id="PF00578">
    <property type="entry name" value="AhpC-TSA"/>
    <property type="match status" value="1"/>
</dbReference>
<evidence type="ECO:0000256" key="7">
    <source>
        <dbReference type="ARBA" id="ARBA00023284"/>
    </source>
</evidence>
<feature type="domain" description="Thioredoxin" evidence="13">
    <location>
        <begin position="63"/>
        <end position="237"/>
    </location>
</feature>
<dbReference type="KEGG" id="osu:NT6N_12320"/>
<dbReference type="GO" id="GO:0008379">
    <property type="term" value="F:thioredoxin peroxidase activity"/>
    <property type="evidence" value="ECO:0007669"/>
    <property type="project" value="TreeGrafter"/>
</dbReference>
<dbReference type="AlphaFoldDB" id="A0AAT9FJS0"/>
<evidence type="ECO:0000256" key="1">
    <source>
        <dbReference type="ARBA" id="ARBA00003330"/>
    </source>
</evidence>
<dbReference type="InterPro" id="IPR036249">
    <property type="entry name" value="Thioredoxin-like_sf"/>
</dbReference>
<dbReference type="InterPro" id="IPR000866">
    <property type="entry name" value="AhpC/TSA"/>
</dbReference>
<dbReference type="PANTHER" id="PTHR42801">
    <property type="entry name" value="THIOREDOXIN-DEPENDENT PEROXIDE REDUCTASE"/>
    <property type="match status" value="1"/>
</dbReference>
<evidence type="ECO:0000256" key="8">
    <source>
        <dbReference type="ARBA" id="ARBA00032824"/>
    </source>
</evidence>
<keyword evidence="6" id="KW-1015">Disulfide bond</keyword>
<evidence type="ECO:0000256" key="5">
    <source>
        <dbReference type="ARBA" id="ARBA00023002"/>
    </source>
</evidence>
<dbReference type="InterPro" id="IPR013766">
    <property type="entry name" value="Thioredoxin_domain"/>
</dbReference>
<dbReference type="PANTHER" id="PTHR42801:SF7">
    <property type="entry name" value="SLL1159 PROTEIN"/>
    <property type="match status" value="1"/>
</dbReference>
<comment type="function">
    <text evidence="1">Thiol-specific peroxidase that catalyzes the reduction of hydrogen peroxide and organic hydroperoxides to water and alcohols, respectively. Plays a role in cell protection against oxidative stress by detoxifying peroxides and as sensor of hydrogen peroxide-mediated signaling events.</text>
</comment>
<reference evidence="14" key="1">
    <citation type="submission" date="2024-07" db="EMBL/GenBank/DDBJ databases">
        <title>Complete genome sequence of Verrucomicrobiaceae bacterium NT6N.</title>
        <authorList>
            <person name="Huang C."/>
            <person name="Takami H."/>
            <person name="Hamasaki K."/>
        </authorList>
    </citation>
    <scope>NUCLEOTIDE SEQUENCE</scope>
    <source>
        <strain evidence="14">NT6N</strain>
    </source>
</reference>
<dbReference type="EC" id="1.11.1.24" evidence="2"/>
<comment type="similarity">
    <text evidence="9">Belongs to the peroxiredoxin family. BCP/PrxQ subfamily.</text>
</comment>
<organism evidence="14">
    <name type="scientific">Oceaniferula spumae</name>
    <dbReference type="NCBI Taxonomy" id="2979115"/>
    <lineage>
        <taxon>Bacteria</taxon>
        <taxon>Pseudomonadati</taxon>
        <taxon>Verrucomicrobiota</taxon>
        <taxon>Verrucomicrobiia</taxon>
        <taxon>Verrucomicrobiales</taxon>
        <taxon>Verrucomicrobiaceae</taxon>
        <taxon>Oceaniferula</taxon>
    </lineage>
</organism>
<keyword evidence="4" id="KW-0049">Antioxidant</keyword>
<evidence type="ECO:0000259" key="13">
    <source>
        <dbReference type="PROSITE" id="PS51352"/>
    </source>
</evidence>
<name>A0AAT9FJS0_9BACT</name>
<dbReference type="GO" id="GO:0045454">
    <property type="term" value="P:cell redox homeostasis"/>
    <property type="evidence" value="ECO:0007669"/>
    <property type="project" value="TreeGrafter"/>
</dbReference>
<proteinExistence type="inferred from homology"/>
<feature type="signal peptide" evidence="12">
    <location>
        <begin position="1"/>
        <end position="20"/>
    </location>
</feature>
<dbReference type="Gene3D" id="3.40.30.10">
    <property type="entry name" value="Glutaredoxin"/>
    <property type="match status" value="1"/>
</dbReference>
<dbReference type="EMBL" id="AP026866">
    <property type="protein sequence ID" value="BDS06192.1"/>
    <property type="molecule type" value="Genomic_DNA"/>
</dbReference>
<evidence type="ECO:0000256" key="12">
    <source>
        <dbReference type="SAM" id="SignalP"/>
    </source>
</evidence>
<keyword evidence="5" id="KW-0560">Oxidoreductase</keyword>
<comment type="catalytic activity">
    <reaction evidence="11">
        <text>a hydroperoxide + [thioredoxin]-dithiol = an alcohol + [thioredoxin]-disulfide + H2O</text>
        <dbReference type="Rhea" id="RHEA:62620"/>
        <dbReference type="Rhea" id="RHEA-COMP:10698"/>
        <dbReference type="Rhea" id="RHEA-COMP:10700"/>
        <dbReference type="ChEBI" id="CHEBI:15377"/>
        <dbReference type="ChEBI" id="CHEBI:29950"/>
        <dbReference type="ChEBI" id="CHEBI:30879"/>
        <dbReference type="ChEBI" id="CHEBI:35924"/>
        <dbReference type="ChEBI" id="CHEBI:50058"/>
        <dbReference type="EC" id="1.11.1.24"/>
    </reaction>
</comment>
<dbReference type="InterPro" id="IPR050924">
    <property type="entry name" value="Peroxiredoxin_BCP/PrxQ"/>
</dbReference>
<gene>
    <name evidence="14" type="ORF">NT6N_12320</name>
</gene>
<dbReference type="GO" id="GO:0034599">
    <property type="term" value="P:cellular response to oxidative stress"/>
    <property type="evidence" value="ECO:0007669"/>
    <property type="project" value="TreeGrafter"/>
</dbReference>
<keyword evidence="3" id="KW-0575">Peroxidase</keyword>
<keyword evidence="7" id="KW-0676">Redox-active center</keyword>
<evidence type="ECO:0000256" key="3">
    <source>
        <dbReference type="ARBA" id="ARBA00022559"/>
    </source>
</evidence>
<evidence type="ECO:0000256" key="2">
    <source>
        <dbReference type="ARBA" id="ARBA00013017"/>
    </source>
</evidence>
<evidence type="ECO:0000313" key="14">
    <source>
        <dbReference type="EMBL" id="BDS06192.1"/>
    </source>
</evidence>
<accession>A0AAT9FJS0</accession>
<sequence length="241" mass="26642">MKILSLTICLTSLLAIHSGAQTLSEQLKAREGRSTMKSKPEVKKAFAEGIAAIKEAKIVEGAKQVGDQAPDFTLKNATGKSVTLSEELKKGPVVLTWYRGGWCPYCNIAMAAMQKELPEIQKTGASLIALTPELPDKTLTTKEKNGLKFEVLTDLNHQAARKYGLLFKLTPEVEKLYGKFFDLEKYNGKEAGTDTLPLTATYIIGQDGKILWAFLHHDYHMRAEPKEITTFLKGLNQAKGE</sequence>
<evidence type="ECO:0000256" key="9">
    <source>
        <dbReference type="ARBA" id="ARBA00038489"/>
    </source>
</evidence>
<evidence type="ECO:0000256" key="6">
    <source>
        <dbReference type="ARBA" id="ARBA00023157"/>
    </source>
</evidence>
<dbReference type="SUPFAM" id="SSF52833">
    <property type="entry name" value="Thioredoxin-like"/>
    <property type="match status" value="1"/>
</dbReference>